<dbReference type="PATRIC" id="fig|1298593.3.peg.3227"/>
<reference evidence="4 5" key="1">
    <citation type="journal article" date="2013" name="Genome Announc.">
        <title>Genome Sequence of Thalassolituus oleivorans MIL-1 (DSM 14913T).</title>
        <authorList>
            <person name="Golyshin P.N."/>
            <person name="Werner J."/>
            <person name="Chernikova T.N."/>
            <person name="Tran H."/>
            <person name="Ferrer M."/>
            <person name="Yakimov M.M."/>
            <person name="Teeling H."/>
            <person name="Golyshina O.V."/>
        </authorList>
    </citation>
    <scope>NUCLEOTIDE SEQUENCE [LARGE SCALE GENOMIC DNA]</scope>
    <source>
        <strain evidence="4 5">MIL-1</strain>
    </source>
</reference>
<dbReference type="eggNOG" id="COG3177">
    <property type="taxonomic scope" value="Bacteria"/>
</dbReference>
<gene>
    <name evidence="4" type="ORF">TOL_3337</name>
</gene>
<dbReference type="KEGG" id="tol:TOL_3337"/>
<dbReference type="EMBL" id="HF680312">
    <property type="protein sequence ID" value="CCU73727.1"/>
    <property type="molecule type" value="Genomic_DNA"/>
</dbReference>
<dbReference type="InterPro" id="IPR036597">
    <property type="entry name" value="Fido-like_dom_sf"/>
</dbReference>
<dbReference type="Proteomes" id="UP000011866">
    <property type="component" value="Chromosome"/>
</dbReference>
<dbReference type="PROSITE" id="PS51459">
    <property type="entry name" value="FIDO"/>
    <property type="match status" value="1"/>
</dbReference>
<dbReference type="PANTHER" id="PTHR13504:SF38">
    <property type="entry name" value="FIDO DOMAIN-CONTAINING PROTEIN"/>
    <property type="match status" value="1"/>
</dbReference>
<evidence type="ECO:0000256" key="1">
    <source>
        <dbReference type="PIRSR" id="PIRSR640198-1"/>
    </source>
</evidence>
<dbReference type="RefSeq" id="WP_015488430.1">
    <property type="nucleotide sequence ID" value="NC_020888.1"/>
</dbReference>
<dbReference type="SUPFAM" id="SSF140931">
    <property type="entry name" value="Fic-like"/>
    <property type="match status" value="1"/>
</dbReference>
<dbReference type="AlphaFoldDB" id="M5DV14"/>
<dbReference type="Gene3D" id="1.10.3290.10">
    <property type="entry name" value="Fido-like domain"/>
    <property type="match status" value="1"/>
</dbReference>
<dbReference type="InterPro" id="IPR040198">
    <property type="entry name" value="Fido_containing"/>
</dbReference>
<feature type="binding site" evidence="2">
    <location>
        <begin position="287"/>
        <end position="294"/>
    </location>
    <ligand>
        <name>ATP</name>
        <dbReference type="ChEBI" id="CHEBI:30616"/>
    </ligand>
</feature>
<feature type="domain" description="Fido" evidence="3">
    <location>
        <begin position="187"/>
        <end position="345"/>
    </location>
</feature>
<accession>M5DV14</accession>
<evidence type="ECO:0000256" key="2">
    <source>
        <dbReference type="PIRSR" id="PIRSR640198-2"/>
    </source>
</evidence>
<keyword evidence="2" id="KW-0067">ATP-binding</keyword>
<protein>
    <recommendedName>
        <fullName evidence="3">Fido domain-containing protein</fullName>
    </recommendedName>
</protein>
<evidence type="ECO:0000313" key="5">
    <source>
        <dbReference type="Proteomes" id="UP000011866"/>
    </source>
</evidence>
<evidence type="ECO:0000313" key="4">
    <source>
        <dbReference type="EMBL" id="CCU73727.1"/>
    </source>
</evidence>
<sequence>MKIPQTPPDLSTYLANLPASDLYERLPHIFNTSLGPYDHKGRYQSWDKLRHLTPPKGFTIEEYWFALKGARKAIAKKLPFQDKVSQPFKYSMPDGVVRDLLSIEKNSTGAIETDGKVTDEKNKQTYLISSLIEEAITSSQLEGASTSRRQAKDLLKTGREPKDHSEKMILNNHRAMQFIREYKDEKLSPSMIFELHRILTEGTLTPEDIDKAGAFRDAEDDICVFSKGESTEPLHIPPKANELSKRLHVLCEFANQEYSNDDKDYIPSVIRAIIIHFMIGYDHPFVDGNGRTARALFYWMMAKEKYWLMEYISISRVIKKSPKKYMQAYLHTETDDNDLTYFIIHQLDVIREAISDLHTYLTFKSQQLRETASLLRNTEIQSELNHRQLSLLQHALRNPGMEYTVKSHQGSHGVTQQTARTDLLTLSNKLGLLRRLKVGNKDVFIVPADIEDKLRNLS</sequence>
<evidence type="ECO:0000259" key="3">
    <source>
        <dbReference type="PROSITE" id="PS51459"/>
    </source>
</evidence>
<organism evidence="4 5">
    <name type="scientific">Thalassolituus oleivorans MIL-1</name>
    <dbReference type="NCBI Taxonomy" id="1298593"/>
    <lineage>
        <taxon>Bacteria</taxon>
        <taxon>Pseudomonadati</taxon>
        <taxon>Pseudomonadota</taxon>
        <taxon>Gammaproteobacteria</taxon>
        <taxon>Oceanospirillales</taxon>
        <taxon>Oceanospirillaceae</taxon>
        <taxon>Thalassolituus</taxon>
    </lineage>
</organism>
<dbReference type="PANTHER" id="PTHR13504">
    <property type="entry name" value="FIDO DOMAIN-CONTAINING PROTEIN DDB_G0283145"/>
    <property type="match status" value="1"/>
</dbReference>
<dbReference type="HOGENOM" id="CLU_038572_0_0_6"/>
<feature type="active site" evidence="1">
    <location>
        <position position="283"/>
    </location>
</feature>
<dbReference type="GeneID" id="79178054"/>
<dbReference type="InterPro" id="IPR003812">
    <property type="entry name" value="Fido"/>
</dbReference>
<name>M5DV14_9GAMM</name>
<keyword evidence="2" id="KW-0547">Nucleotide-binding</keyword>
<proteinExistence type="predicted"/>
<dbReference type="GO" id="GO:0005524">
    <property type="term" value="F:ATP binding"/>
    <property type="evidence" value="ECO:0007669"/>
    <property type="project" value="UniProtKB-KW"/>
</dbReference>
<dbReference type="Pfam" id="PF02661">
    <property type="entry name" value="Fic"/>
    <property type="match status" value="1"/>
</dbReference>
<keyword evidence="5" id="KW-1185">Reference proteome</keyword>